<dbReference type="STRING" id="1121326.CLMAG_50360"/>
<feature type="transmembrane region" description="Helical" evidence="8">
    <location>
        <begin position="335"/>
        <end position="355"/>
    </location>
</feature>
<dbReference type="PANTHER" id="PTHR34975">
    <property type="entry name" value="SPORE GERMINATION PROTEIN A2"/>
    <property type="match status" value="1"/>
</dbReference>
<evidence type="ECO:0000313" key="10">
    <source>
        <dbReference type="Proteomes" id="UP000076603"/>
    </source>
</evidence>
<evidence type="ECO:0000256" key="6">
    <source>
        <dbReference type="ARBA" id="ARBA00022989"/>
    </source>
</evidence>
<dbReference type="AlphaFoldDB" id="A0A161WCY0"/>
<accession>A0A161WCY0</accession>
<dbReference type="GO" id="GO:0009847">
    <property type="term" value="P:spore germination"/>
    <property type="evidence" value="ECO:0007669"/>
    <property type="project" value="InterPro"/>
</dbReference>
<feature type="transmembrane region" description="Helical" evidence="8">
    <location>
        <begin position="120"/>
        <end position="137"/>
    </location>
</feature>
<dbReference type="Pfam" id="PF03845">
    <property type="entry name" value="Spore_permease"/>
    <property type="match status" value="1"/>
</dbReference>
<keyword evidence="7 8" id="KW-0472">Membrane</keyword>
<name>A0A161WCY0_9CLOT</name>
<comment type="similarity">
    <text evidence="2">Belongs to the amino acid-polyamine-organocation (APC) superfamily. Spore germination protein (SGP) (TC 2.A.3.9) family.</text>
</comment>
<dbReference type="Proteomes" id="UP000076603">
    <property type="component" value="Unassembled WGS sequence"/>
</dbReference>
<keyword evidence="4" id="KW-0309">Germination</keyword>
<feature type="transmembrane region" description="Helical" evidence="8">
    <location>
        <begin position="149"/>
        <end position="165"/>
    </location>
</feature>
<reference evidence="9 10" key="1">
    <citation type="submission" date="2016-04" db="EMBL/GenBank/DDBJ databases">
        <title>Genome sequence of Clostridium magnum DSM 2767.</title>
        <authorList>
            <person name="Poehlein A."/>
            <person name="Uhlig R."/>
            <person name="Fischer R."/>
            <person name="Bahl H."/>
            <person name="Daniel R."/>
        </authorList>
    </citation>
    <scope>NUCLEOTIDE SEQUENCE [LARGE SCALE GENOMIC DNA]</scope>
    <source>
        <strain evidence="9 10">DSM 2767</strain>
    </source>
</reference>
<evidence type="ECO:0000256" key="2">
    <source>
        <dbReference type="ARBA" id="ARBA00007998"/>
    </source>
</evidence>
<evidence type="ECO:0000256" key="8">
    <source>
        <dbReference type="SAM" id="Phobius"/>
    </source>
</evidence>
<evidence type="ECO:0000256" key="7">
    <source>
        <dbReference type="ARBA" id="ARBA00023136"/>
    </source>
</evidence>
<protein>
    <submittedName>
        <fullName evidence="9">Spore germination protein YndE</fullName>
    </submittedName>
</protein>
<feature type="transmembrane region" description="Helical" evidence="8">
    <location>
        <begin position="248"/>
        <end position="271"/>
    </location>
</feature>
<dbReference type="RefSeq" id="WP_066628615.1">
    <property type="nucleotide sequence ID" value="NZ_FQXL01000007.1"/>
</dbReference>
<evidence type="ECO:0000256" key="4">
    <source>
        <dbReference type="ARBA" id="ARBA00022544"/>
    </source>
</evidence>
<feature type="transmembrane region" description="Helical" evidence="8">
    <location>
        <begin position="12"/>
        <end position="30"/>
    </location>
</feature>
<feature type="transmembrane region" description="Helical" evidence="8">
    <location>
        <begin position="306"/>
        <end position="323"/>
    </location>
</feature>
<comment type="caution">
    <text evidence="9">The sequence shown here is derived from an EMBL/GenBank/DDBJ whole genome shotgun (WGS) entry which is preliminary data.</text>
</comment>
<evidence type="ECO:0000256" key="5">
    <source>
        <dbReference type="ARBA" id="ARBA00022692"/>
    </source>
</evidence>
<feature type="transmembrane region" description="Helical" evidence="8">
    <location>
        <begin position="192"/>
        <end position="208"/>
    </location>
</feature>
<dbReference type="NCBIfam" id="TIGR00912">
    <property type="entry name" value="2A0309"/>
    <property type="match status" value="1"/>
</dbReference>
<dbReference type="GO" id="GO:0016020">
    <property type="term" value="C:membrane"/>
    <property type="evidence" value="ECO:0007669"/>
    <property type="project" value="UniProtKB-SubCell"/>
</dbReference>
<keyword evidence="5 8" id="KW-0812">Transmembrane</keyword>
<sequence>MDKYEDSYITPSQLTLILVGSMIGIGVLTLPLGVIKDAKQDGWMSSILGTVYAMYFILLAQYMHKKFPEQNILILSEKYCGKFLGTIFNLIFLMFFLLLLTEAAAGGANMLMIYMTPFLSRQKILITMLLIPAFVAYKGIKTVARMNEVIFYSTLIVFFIPIAALKEGSILNIMPVFGSGIINIIKSTKETMLSYNGVEILLLIYPFFKDNKKIKKCGIVSTVITSIIYTWFVFSAIFYLGIDIIPKFLWPIITVTEAVTIPIINSFRYIFMSLWTLIIFRLSSNSYYTFTFGLNQISKSVSRKSFVLLMYPLIFYLSTLYQNPTIRRSFVDKIIPIYSLYNVIYVGIIALLITIRKGEKCEEKLQP</sequence>
<dbReference type="EMBL" id="LWAE01000008">
    <property type="protein sequence ID" value="KZL89545.1"/>
    <property type="molecule type" value="Genomic_DNA"/>
</dbReference>
<dbReference type="InterPro" id="IPR004761">
    <property type="entry name" value="Spore_GerAB"/>
</dbReference>
<dbReference type="OrthoDB" id="1931502at2"/>
<feature type="transmembrane region" description="Helical" evidence="8">
    <location>
        <begin position="42"/>
        <end position="62"/>
    </location>
</feature>
<keyword evidence="10" id="KW-1185">Reference proteome</keyword>
<evidence type="ECO:0000256" key="3">
    <source>
        <dbReference type="ARBA" id="ARBA00022448"/>
    </source>
</evidence>
<evidence type="ECO:0000256" key="1">
    <source>
        <dbReference type="ARBA" id="ARBA00004141"/>
    </source>
</evidence>
<organism evidence="9 10">
    <name type="scientific">Clostridium magnum DSM 2767</name>
    <dbReference type="NCBI Taxonomy" id="1121326"/>
    <lineage>
        <taxon>Bacteria</taxon>
        <taxon>Bacillati</taxon>
        <taxon>Bacillota</taxon>
        <taxon>Clostridia</taxon>
        <taxon>Eubacteriales</taxon>
        <taxon>Clostridiaceae</taxon>
        <taxon>Clostridium</taxon>
    </lineage>
</organism>
<comment type="subcellular location">
    <subcellularLocation>
        <location evidence="1">Membrane</location>
        <topology evidence="1">Multi-pass membrane protein</topology>
    </subcellularLocation>
</comment>
<feature type="transmembrane region" description="Helical" evidence="8">
    <location>
        <begin position="83"/>
        <end position="100"/>
    </location>
</feature>
<dbReference type="Gene3D" id="1.20.1740.10">
    <property type="entry name" value="Amino acid/polyamine transporter I"/>
    <property type="match status" value="1"/>
</dbReference>
<keyword evidence="6 8" id="KW-1133">Transmembrane helix</keyword>
<proteinExistence type="inferred from homology"/>
<dbReference type="PATRIC" id="fig|1121326.3.peg.5100"/>
<evidence type="ECO:0000313" key="9">
    <source>
        <dbReference type="EMBL" id="KZL89545.1"/>
    </source>
</evidence>
<dbReference type="PANTHER" id="PTHR34975:SF2">
    <property type="entry name" value="SPORE GERMINATION PROTEIN A2"/>
    <property type="match status" value="1"/>
</dbReference>
<gene>
    <name evidence="9" type="primary">yndE_9</name>
    <name evidence="9" type="ORF">CLMAG_50360</name>
</gene>
<feature type="transmembrane region" description="Helical" evidence="8">
    <location>
        <begin position="220"/>
        <end position="242"/>
    </location>
</feature>
<keyword evidence="3" id="KW-0813">Transport</keyword>